<dbReference type="Proteomes" id="UP000019143">
    <property type="component" value="Unassembled WGS sequence"/>
</dbReference>
<dbReference type="PROSITE" id="PS51462">
    <property type="entry name" value="NUDIX"/>
    <property type="match status" value="1"/>
</dbReference>
<keyword evidence="7" id="KW-0460">Magnesium</keyword>
<name>W4S3Z4_9XANT</name>
<dbReference type="Pfam" id="PF00293">
    <property type="entry name" value="NUDIX"/>
    <property type="match status" value="1"/>
</dbReference>
<dbReference type="AlphaFoldDB" id="W4S3Z4"/>
<keyword evidence="8" id="KW-0520">NAD</keyword>
<dbReference type="EMBL" id="BAVB01000295">
    <property type="protein sequence ID" value="GAE51345.1"/>
    <property type="molecule type" value="Genomic_DNA"/>
</dbReference>
<dbReference type="InterPro" id="IPR015375">
    <property type="entry name" value="NADH_PPase-like_N"/>
</dbReference>
<dbReference type="Gene3D" id="3.90.79.20">
    <property type="match status" value="1"/>
</dbReference>
<dbReference type="GO" id="GO:0006742">
    <property type="term" value="P:NADP+ catabolic process"/>
    <property type="evidence" value="ECO:0007669"/>
    <property type="project" value="TreeGrafter"/>
</dbReference>
<comment type="cofactor">
    <cofactor evidence="1">
        <name>Mg(2+)</name>
        <dbReference type="ChEBI" id="CHEBI:18420"/>
    </cofactor>
</comment>
<comment type="similarity">
    <text evidence="3">Belongs to the Nudix hydrolase family. NudC subfamily.</text>
</comment>
<protein>
    <recommendedName>
        <fullName evidence="4">NAD(+) diphosphatase</fullName>
        <ecNumber evidence="4">3.6.1.22</ecNumber>
    </recommendedName>
</protein>
<evidence type="ECO:0000256" key="6">
    <source>
        <dbReference type="ARBA" id="ARBA00022801"/>
    </source>
</evidence>
<comment type="cofactor">
    <cofactor evidence="2">
        <name>Zn(2+)</name>
        <dbReference type="ChEBI" id="CHEBI:29105"/>
    </cofactor>
</comment>
<keyword evidence="6 11" id="KW-0378">Hydrolase</keyword>
<evidence type="ECO:0000313" key="12">
    <source>
        <dbReference type="Proteomes" id="UP000019143"/>
    </source>
</evidence>
<feature type="domain" description="Nudix hydrolase" evidence="10">
    <location>
        <begin position="175"/>
        <end position="299"/>
    </location>
</feature>
<evidence type="ECO:0000256" key="2">
    <source>
        <dbReference type="ARBA" id="ARBA00001947"/>
    </source>
</evidence>
<evidence type="ECO:0000256" key="7">
    <source>
        <dbReference type="ARBA" id="ARBA00022842"/>
    </source>
</evidence>
<dbReference type="PANTHER" id="PTHR42904">
    <property type="entry name" value="NUDIX HYDROLASE, NUDC SUBFAMILY"/>
    <property type="match status" value="1"/>
</dbReference>
<dbReference type="SUPFAM" id="SSF55811">
    <property type="entry name" value="Nudix"/>
    <property type="match status" value="1"/>
</dbReference>
<comment type="catalytic activity">
    <reaction evidence="9">
        <text>a 5'-end NAD(+)-phospho-ribonucleoside in mRNA + H2O = a 5'-end phospho-adenosine-phospho-ribonucleoside in mRNA + beta-nicotinamide D-ribonucleotide + 2 H(+)</text>
        <dbReference type="Rhea" id="RHEA:60876"/>
        <dbReference type="Rhea" id="RHEA-COMP:15698"/>
        <dbReference type="Rhea" id="RHEA-COMP:15719"/>
        <dbReference type="ChEBI" id="CHEBI:14649"/>
        <dbReference type="ChEBI" id="CHEBI:15377"/>
        <dbReference type="ChEBI" id="CHEBI:15378"/>
        <dbReference type="ChEBI" id="CHEBI:144029"/>
        <dbReference type="ChEBI" id="CHEBI:144051"/>
    </reaction>
    <physiologicalReaction direction="left-to-right" evidence="9">
        <dbReference type="Rhea" id="RHEA:60877"/>
    </physiologicalReaction>
</comment>
<evidence type="ECO:0000256" key="3">
    <source>
        <dbReference type="ARBA" id="ARBA00009595"/>
    </source>
</evidence>
<sequence length="312" mass="33636">MVRGLRAMPIIGRLARMSESSFSTSGFAFTHAPLDRGDLLRDDPAALARLWPHGHVLLLDAKGTALADADGQPLLMDGAALGDGPDGAIFLGLRDDVGWFCLPSDVLGVEAPQRIDLRQAAADWPADISTAFAYARAMLHWQSRTRFCGVCGGAIAFRRAGFIAHCTQCQTEHYPRVDPAIIVAVSDGARLLLGRQASWAPGRYSVIAGFVEPGESLEQTVAREVFEETRVQVQDCRYLGAQPWPFPGALMLGFTARAAASEVPQVTGELEDARWVSHAEITAALAGEGEIGLPPRISIARALIEHWHRAHG</sequence>
<reference evidence="11 12" key="1">
    <citation type="submission" date="2014-01" db="EMBL/GenBank/DDBJ databases">
        <title>Genome sequence and analysis of Xanthomonas arboricola pv. pruni.</title>
        <authorList>
            <person name="Fujikawa T."/>
            <person name="Nakazono-Nagaoka E."/>
        </authorList>
    </citation>
    <scope>NUCLEOTIDE SEQUENCE [LARGE SCALE GENOMIC DNA]</scope>
    <source>
        <strain evidence="12">MAFF 311562</strain>
    </source>
</reference>
<evidence type="ECO:0000313" key="11">
    <source>
        <dbReference type="EMBL" id="GAE51345.1"/>
    </source>
</evidence>
<dbReference type="Gene3D" id="3.90.79.10">
    <property type="entry name" value="Nucleoside Triphosphate Pyrophosphohydrolase"/>
    <property type="match status" value="1"/>
</dbReference>
<dbReference type="InterPro" id="IPR050241">
    <property type="entry name" value="NAD-cap_RNA_hydrolase_NudC"/>
</dbReference>
<dbReference type="CDD" id="cd03429">
    <property type="entry name" value="NUDIX_NADH_pyrophosphatase_Nudt13"/>
    <property type="match status" value="1"/>
</dbReference>
<dbReference type="NCBIfam" id="NF001299">
    <property type="entry name" value="PRK00241.1"/>
    <property type="match status" value="1"/>
</dbReference>
<keyword evidence="5" id="KW-0479">Metal-binding</keyword>
<evidence type="ECO:0000259" key="10">
    <source>
        <dbReference type="PROSITE" id="PS51462"/>
    </source>
</evidence>
<evidence type="ECO:0000256" key="9">
    <source>
        <dbReference type="ARBA" id="ARBA00023679"/>
    </source>
</evidence>
<gene>
    <name evidence="11" type="ORF">XPU_2877</name>
</gene>
<dbReference type="GO" id="GO:0046872">
    <property type="term" value="F:metal ion binding"/>
    <property type="evidence" value="ECO:0007669"/>
    <property type="project" value="UniProtKB-KW"/>
</dbReference>
<evidence type="ECO:0000256" key="8">
    <source>
        <dbReference type="ARBA" id="ARBA00023027"/>
    </source>
</evidence>
<dbReference type="Pfam" id="PF09297">
    <property type="entry name" value="Zn_ribbon_NUD"/>
    <property type="match status" value="1"/>
</dbReference>
<evidence type="ECO:0000256" key="4">
    <source>
        <dbReference type="ARBA" id="ARBA00012381"/>
    </source>
</evidence>
<organism evidence="11 12">
    <name type="scientific">Xanthomonas arboricola pv. pruni str. MAFF 311562</name>
    <dbReference type="NCBI Taxonomy" id="1414836"/>
    <lineage>
        <taxon>Bacteria</taxon>
        <taxon>Pseudomonadati</taxon>
        <taxon>Pseudomonadota</taxon>
        <taxon>Gammaproteobacteria</taxon>
        <taxon>Lysobacterales</taxon>
        <taxon>Lysobacteraceae</taxon>
        <taxon>Xanthomonas</taxon>
    </lineage>
</organism>
<evidence type="ECO:0000256" key="5">
    <source>
        <dbReference type="ARBA" id="ARBA00022723"/>
    </source>
</evidence>
<dbReference type="InterPro" id="IPR000086">
    <property type="entry name" value="NUDIX_hydrolase_dom"/>
</dbReference>
<dbReference type="InterPro" id="IPR015797">
    <property type="entry name" value="NUDIX_hydrolase-like_dom_sf"/>
</dbReference>
<dbReference type="Pfam" id="PF09296">
    <property type="entry name" value="NUDIX-like"/>
    <property type="match status" value="1"/>
</dbReference>
<comment type="caution">
    <text evidence="11">The sequence shown here is derived from an EMBL/GenBank/DDBJ whole genome shotgun (WGS) entry which is preliminary data.</text>
</comment>
<dbReference type="PANTHER" id="PTHR42904:SF6">
    <property type="entry name" value="NAD-CAPPED RNA HYDROLASE NUDT12"/>
    <property type="match status" value="1"/>
</dbReference>
<accession>W4S3Z4</accession>
<proteinExistence type="inferred from homology"/>
<dbReference type="InterPro" id="IPR049734">
    <property type="entry name" value="NudC-like_C"/>
</dbReference>
<dbReference type="InterPro" id="IPR020084">
    <property type="entry name" value="NUDIX_hydrolase_CS"/>
</dbReference>
<evidence type="ECO:0000256" key="1">
    <source>
        <dbReference type="ARBA" id="ARBA00001946"/>
    </source>
</evidence>
<dbReference type="GO" id="GO:0005829">
    <property type="term" value="C:cytosol"/>
    <property type="evidence" value="ECO:0007669"/>
    <property type="project" value="TreeGrafter"/>
</dbReference>
<dbReference type="GO" id="GO:0019677">
    <property type="term" value="P:NAD+ catabolic process"/>
    <property type="evidence" value="ECO:0007669"/>
    <property type="project" value="TreeGrafter"/>
</dbReference>
<dbReference type="InterPro" id="IPR015376">
    <property type="entry name" value="Znr_NADH_PPase"/>
</dbReference>
<dbReference type="EC" id="3.6.1.22" evidence="4"/>
<dbReference type="GO" id="GO:0035529">
    <property type="term" value="F:NADH pyrophosphatase activity"/>
    <property type="evidence" value="ECO:0007669"/>
    <property type="project" value="TreeGrafter"/>
</dbReference>
<dbReference type="PROSITE" id="PS00893">
    <property type="entry name" value="NUDIX_BOX"/>
    <property type="match status" value="1"/>
</dbReference>